<protein>
    <submittedName>
        <fullName evidence="1">HTH domain antitoxin</fullName>
    </submittedName>
</protein>
<dbReference type="Proteomes" id="UP000770785">
    <property type="component" value="Unassembled WGS sequence"/>
</dbReference>
<evidence type="ECO:0000313" key="1">
    <source>
        <dbReference type="EMBL" id="NJC26437.1"/>
    </source>
</evidence>
<reference evidence="1 2" key="1">
    <citation type="submission" date="2020-03" db="EMBL/GenBank/DDBJ databases">
        <title>Genomic Encyclopedia of Type Strains, Phase IV (KMG-IV): sequencing the most valuable type-strain genomes for metagenomic binning, comparative biology and taxonomic classification.</title>
        <authorList>
            <person name="Goeker M."/>
        </authorList>
    </citation>
    <scope>NUCLEOTIDE SEQUENCE [LARGE SCALE GENOMIC DNA]</scope>
    <source>
        <strain evidence="1 2">DSM 105096</strain>
    </source>
</reference>
<evidence type="ECO:0000313" key="2">
    <source>
        <dbReference type="Proteomes" id="UP000770785"/>
    </source>
</evidence>
<keyword evidence="2" id="KW-1185">Reference proteome</keyword>
<organism evidence="1 2">
    <name type="scientific">Neolewinella antarctica</name>
    <dbReference type="NCBI Taxonomy" id="442734"/>
    <lineage>
        <taxon>Bacteria</taxon>
        <taxon>Pseudomonadati</taxon>
        <taxon>Bacteroidota</taxon>
        <taxon>Saprospiria</taxon>
        <taxon>Saprospirales</taxon>
        <taxon>Lewinellaceae</taxon>
        <taxon>Neolewinella</taxon>
    </lineage>
</organism>
<proteinExistence type="predicted"/>
<gene>
    <name evidence="1" type="ORF">GGR27_001936</name>
</gene>
<name>A0ABX0XB56_9BACT</name>
<comment type="caution">
    <text evidence="1">The sequence shown here is derived from an EMBL/GenBank/DDBJ whole genome shotgun (WGS) entry which is preliminary data.</text>
</comment>
<dbReference type="Pfam" id="PF03683">
    <property type="entry name" value="UPF0175"/>
    <property type="match status" value="1"/>
</dbReference>
<dbReference type="InterPro" id="IPR005368">
    <property type="entry name" value="UPF0175"/>
</dbReference>
<accession>A0ABX0XB56</accession>
<dbReference type="EMBL" id="JAATJH010000002">
    <property type="protein sequence ID" value="NJC26437.1"/>
    <property type="molecule type" value="Genomic_DNA"/>
</dbReference>
<dbReference type="RefSeq" id="WP_168037180.1">
    <property type="nucleotide sequence ID" value="NZ_JAATJH010000002.1"/>
</dbReference>
<sequence length="85" mass="9828">MSATTLSEFSVRTGWTEEEIRLELACAAYRDQRLSFGKARNFAGLNHLEFQRALGARKIPRNYGIEELKEDLATIERIKDEPWVL</sequence>